<reference evidence="2" key="2">
    <citation type="submission" date="2010-07" db="EMBL/GenBank/DDBJ databases">
        <authorList>
            <consortium name="The Broad Institute Genome Sequencing Platform"/>
            <consortium name="Broad Institute Genome Sequencing Center for Infectious Disease"/>
            <person name="Ma L.-J."/>
            <person name="Dead R."/>
            <person name="Young S."/>
            <person name="Zeng Q."/>
            <person name="Koehrsen M."/>
            <person name="Alvarado L."/>
            <person name="Berlin A."/>
            <person name="Chapman S.B."/>
            <person name="Chen Z."/>
            <person name="Freedman E."/>
            <person name="Gellesch M."/>
            <person name="Goldberg J."/>
            <person name="Griggs A."/>
            <person name="Gujja S."/>
            <person name="Heilman E.R."/>
            <person name="Heiman D."/>
            <person name="Hepburn T."/>
            <person name="Howarth C."/>
            <person name="Jen D."/>
            <person name="Larson L."/>
            <person name="Mehta T."/>
            <person name="Neiman D."/>
            <person name="Pearson M."/>
            <person name="Roberts A."/>
            <person name="Saif S."/>
            <person name="Shea T."/>
            <person name="Shenoy N."/>
            <person name="Sisk P."/>
            <person name="Stolte C."/>
            <person name="Sykes S."/>
            <person name="Walk T."/>
            <person name="White J."/>
            <person name="Yandava C."/>
            <person name="Haas B."/>
            <person name="Nusbaum C."/>
            <person name="Birren B."/>
        </authorList>
    </citation>
    <scope>NUCLEOTIDE SEQUENCE</scope>
    <source>
        <strain evidence="2">R3-111a-1</strain>
    </source>
</reference>
<feature type="compositionally biased region" description="Basic and acidic residues" evidence="1">
    <location>
        <begin position="95"/>
        <end position="106"/>
    </location>
</feature>
<evidence type="ECO:0000313" key="4">
    <source>
        <dbReference type="Proteomes" id="UP000006039"/>
    </source>
</evidence>
<gene>
    <name evidence="3" type="primary">20353261</name>
    <name evidence="2" type="ORF">GGTG_12803</name>
</gene>
<reference evidence="3" key="4">
    <citation type="journal article" date="2015" name="G3 (Bethesda)">
        <title>Genome sequences of three phytopathogenic species of the Magnaporthaceae family of fungi.</title>
        <authorList>
            <person name="Okagaki L.H."/>
            <person name="Nunes C.C."/>
            <person name="Sailsbery J."/>
            <person name="Clay B."/>
            <person name="Brown D."/>
            <person name="John T."/>
            <person name="Oh Y."/>
            <person name="Young N."/>
            <person name="Fitzgerald M."/>
            <person name="Haas B.J."/>
            <person name="Zeng Q."/>
            <person name="Young S."/>
            <person name="Adiconis X."/>
            <person name="Fan L."/>
            <person name="Levin J.Z."/>
            <person name="Mitchell T.K."/>
            <person name="Okubara P.A."/>
            <person name="Farman M.L."/>
            <person name="Kohn L.M."/>
            <person name="Birren B."/>
            <person name="Ma L.-J."/>
            <person name="Dean R.A."/>
        </authorList>
    </citation>
    <scope>NUCLEOTIDE SEQUENCE</scope>
    <source>
        <strain evidence="3">R3-111a-1</strain>
    </source>
</reference>
<sequence>MQTSLPSRSLPTWGRPVSPSRICKTAKGGRSFVSVCPQADLVGSLPSAQALLLGCWSMNETQSRAGVELGWWMALMVGRMQTPRLAWPSSCSKPRRSDNRVKPEMGRGRGAASVAVLAGGCFFSWSIKVKQGIEVKQRSSQFSAVTSAAYVIRPVVSPRP</sequence>
<organism evidence="2">
    <name type="scientific">Gaeumannomyces tritici (strain R3-111a-1)</name>
    <name type="common">Wheat and barley take-all root rot fungus</name>
    <name type="synonym">Gaeumannomyces graminis var. tritici</name>
    <dbReference type="NCBI Taxonomy" id="644352"/>
    <lineage>
        <taxon>Eukaryota</taxon>
        <taxon>Fungi</taxon>
        <taxon>Dikarya</taxon>
        <taxon>Ascomycota</taxon>
        <taxon>Pezizomycotina</taxon>
        <taxon>Sordariomycetes</taxon>
        <taxon>Sordariomycetidae</taxon>
        <taxon>Magnaporthales</taxon>
        <taxon>Magnaporthaceae</taxon>
        <taxon>Gaeumannomyces</taxon>
    </lineage>
</organism>
<keyword evidence="4" id="KW-1185">Reference proteome</keyword>
<dbReference type="RefSeq" id="XP_009228968.1">
    <property type="nucleotide sequence ID" value="XM_009230704.1"/>
</dbReference>
<dbReference type="EMBL" id="GL385403">
    <property type="protein sequence ID" value="EJT69920.1"/>
    <property type="molecule type" value="Genomic_DNA"/>
</dbReference>
<reference evidence="3" key="5">
    <citation type="submission" date="2018-04" db="UniProtKB">
        <authorList>
            <consortium name="EnsemblFungi"/>
        </authorList>
    </citation>
    <scope>IDENTIFICATION</scope>
    <source>
        <strain evidence="3">R3-111a-1</strain>
    </source>
</reference>
<dbReference type="HOGENOM" id="CLU_1652257_0_0_1"/>
<dbReference type="AlphaFoldDB" id="J3PH23"/>
<accession>J3PH23</accession>
<reference evidence="2" key="3">
    <citation type="submission" date="2010-09" db="EMBL/GenBank/DDBJ databases">
        <title>Annotation of Gaeumannomyces graminis var. tritici R3-111a-1.</title>
        <authorList>
            <consortium name="The Broad Institute Genome Sequencing Platform"/>
            <person name="Ma L.-J."/>
            <person name="Dead R."/>
            <person name="Young S.K."/>
            <person name="Zeng Q."/>
            <person name="Gargeya S."/>
            <person name="Fitzgerald M."/>
            <person name="Haas B."/>
            <person name="Abouelleil A."/>
            <person name="Alvarado L."/>
            <person name="Arachchi H.M."/>
            <person name="Berlin A."/>
            <person name="Brown A."/>
            <person name="Chapman S.B."/>
            <person name="Chen Z."/>
            <person name="Dunbar C."/>
            <person name="Freedman E."/>
            <person name="Gearin G."/>
            <person name="Gellesch M."/>
            <person name="Goldberg J."/>
            <person name="Griggs A."/>
            <person name="Gujja S."/>
            <person name="Heiman D."/>
            <person name="Howarth C."/>
            <person name="Larson L."/>
            <person name="Lui A."/>
            <person name="MacDonald P.J.P."/>
            <person name="Mehta T."/>
            <person name="Montmayeur A."/>
            <person name="Murphy C."/>
            <person name="Neiman D."/>
            <person name="Pearson M."/>
            <person name="Priest M."/>
            <person name="Roberts A."/>
            <person name="Saif S."/>
            <person name="Shea T."/>
            <person name="Shenoy N."/>
            <person name="Sisk P."/>
            <person name="Stolte C."/>
            <person name="Sykes S."/>
            <person name="Yandava C."/>
            <person name="Wortman J."/>
            <person name="Nusbaum C."/>
            <person name="Birren B."/>
        </authorList>
    </citation>
    <scope>NUCLEOTIDE SEQUENCE</scope>
    <source>
        <strain evidence="2">R3-111a-1</strain>
    </source>
</reference>
<dbReference type="Proteomes" id="UP000006039">
    <property type="component" value="Unassembled WGS sequence"/>
</dbReference>
<reference evidence="4" key="1">
    <citation type="submission" date="2010-07" db="EMBL/GenBank/DDBJ databases">
        <title>The genome sequence of Gaeumannomyces graminis var. tritici strain R3-111a-1.</title>
        <authorList>
            <consortium name="The Broad Institute Genome Sequencing Platform"/>
            <person name="Ma L.-J."/>
            <person name="Dead R."/>
            <person name="Young S."/>
            <person name="Zeng Q."/>
            <person name="Koehrsen M."/>
            <person name="Alvarado L."/>
            <person name="Berlin A."/>
            <person name="Chapman S.B."/>
            <person name="Chen Z."/>
            <person name="Freedman E."/>
            <person name="Gellesch M."/>
            <person name="Goldberg J."/>
            <person name="Griggs A."/>
            <person name="Gujja S."/>
            <person name="Heilman E.R."/>
            <person name="Heiman D."/>
            <person name="Hepburn T."/>
            <person name="Howarth C."/>
            <person name="Jen D."/>
            <person name="Larson L."/>
            <person name="Mehta T."/>
            <person name="Neiman D."/>
            <person name="Pearson M."/>
            <person name="Roberts A."/>
            <person name="Saif S."/>
            <person name="Shea T."/>
            <person name="Shenoy N."/>
            <person name="Sisk P."/>
            <person name="Stolte C."/>
            <person name="Sykes S."/>
            <person name="Walk T."/>
            <person name="White J."/>
            <person name="Yandava C."/>
            <person name="Haas B."/>
            <person name="Nusbaum C."/>
            <person name="Birren B."/>
        </authorList>
    </citation>
    <scope>NUCLEOTIDE SEQUENCE [LARGE SCALE GENOMIC DNA]</scope>
    <source>
        <strain evidence="4">R3-111a-1</strain>
    </source>
</reference>
<dbReference type="GeneID" id="20353261"/>
<evidence type="ECO:0000313" key="3">
    <source>
        <dbReference type="EnsemblFungi" id="EJT69920"/>
    </source>
</evidence>
<name>J3PH23_GAET3</name>
<evidence type="ECO:0000256" key="1">
    <source>
        <dbReference type="SAM" id="MobiDB-lite"/>
    </source>
</evidence>
<proteinExistence type="predicted"/>
<feature type="region of interest" description="Disordered" evidence="1">
    <location>
        <begin position="87"/>
        <end position="106"/>
    </location>
</feature>
<dbReference type="EnsemblFungi" id="EJT69920">
    <property type="protein sequence ID" value="EJT69920"/>
    <property type="gene ID" value="GGTG_12803"/>
</dbReference>
<protein>
    <submittedName>
        <fullName evidence="2 3">Uncharacterized protein</fullName>
    </submittedName>
</protein>
<evidence type="ECO:0000313" key="2">
    <source>
        <dbReference type="EMBL" id="EJT69920.1"/>
    </source>
</evidence>
<dbReference type="VEuPathDB" id="FungiDB:GGTG_12803"/>